<comment type="caution">
    <text evidence="2">The sequence shown here is derived from an EMBL/GenBank/DDBJ whole genome shotgun (WGS) entry which is preliminary data.</text>
</comment>
<evidence type="ECO:0000313" key="3">
    <source>
        <dbReference type="Proteomes" id="UP001066276"/>
    </source>
</evidence>
<evidence type="ECO:0000313" key="2">
    <source>
        <dbReference type="EMBL" id="KAJ1089478.1"/>
    </source>
</evidence>
<feature type="compositionally biased region" description="Basic and acidic residues" evidence="1">
    <location>
        <begin position="134"/>
        <end position="148"/>
    </location>
</feature>
<organism evidence="2 3">
    <name type="scientific">Pleurodeles waltl</name>
    <name type="common">Iberian ribbed newt</name>
    <dbReference type="NCBI Taxonomy" id="8319"/>
    <lineage>
        <taxon>Eukaryota</taxon>
        <taxon>Metazoa</taxon>
        <taxon>Chordata</taxon>
        <taxon>Craniata</taxon>
        <taxon>Vertebrata</taxon>
        <taxon>Euteleostomi</taxon>
        <taxon>Amphibia</taxon>
        <taxon>Batrachia</taxon>
        <taxon>Caudata</taxon>
        <taxon>Salamandroidea</taxon>
        <taxon>Salamandridae</taxon>
        <taxon>Pleurodelinae</taxon>
        <taxon>Pleurodeles</taxon>
    </lineage>
</organism>
<feature type="compositionally biased region" description="Basic and acidic residues" evidence="1">
    <location>
        <begin position="87"/>
        <end position="122"/>
    </location>
</feature>
<name>A0AAV7LJC1_PLEWA</name>
<sequence length="184" mass="19877">MPDSRGFIHLEPCTNRSGIVGTCSRQLAVLATTREKPGTESRFPHPFKERKGIGSPGGRTPKPLRGCLDDADTQTGNPDVRVPGIIKTEEGLSGKRVPNKEDAGGGGEKVKDENGVDDERRRTPNPKPCSVKDTTPKKETTESREFRHIPGGKWLPQVRSFLKDNLKLNAGREGAAGEGTGGVR</sequence>
<dbReference type="Proteomes" id="UP001066276">
    <property type="component" value="Chromosome 11"/>
</dbReference>
<dbReference type="EMBL" id="JANPWB010000015">
    <property type="protein sequence ID" value="KAJ1089478.1"/>
    <property type="molecule type" value="Genomic_DNA"/>
</dbReference>
<feature type="compositionally biased region" description="Basic and acidic residues" evidence="1">
    <location>
        <begin position="33"/>
        <end position="52"/>
    </location>
</feature>
<reference evidence="2" key="1">
    <citation type="journal article" date="2022" name="bioRxiv">
        <title>Sequencing and chromosome-scale assembly of the giantPleurodeles waltlgenome.</title>
        <authorList>
            <person name="Brown T."/>
            <person name="Elewa A."/>
            <person name="Iarovenko S."/>
            <person name="Subramanian E."/>
            <person name="Araus A.J."/>
            <person name="Petzold A."/>
            <person name="Susuki M."/>
            <person name="Suzuki K.-i.T."/>
            <person name="Hayashi T."/>
            <person name="Toyoda A."/>
            <person name="Oliveira C."/>
            <person name="Osipova E."/>
            <person name="Leigh N.D."/>
            <person name="Simon A."/>
            <person name="Yun M.H."/>
        </authorList>
    </citation>
    <scope>NUCLEOTIDE SEQUENCE</scope>
    <source>
        <strain evidence="2">20211129_DDA</strain>
        <tissue evidence="2">Liver</tissue>
    </source>
</reference>
<gene>
    <name evidence="2" type="ORF">NDU88_002629</name>
</gene>
<accession>A0AAV7LJC1</accession>
<dbReference type="AlphaFoldDB" id="A0AAV7LJC1"/>
<keyword evidence="3" id="KW-1185">Reference proteome</keyword>
<protein>
    <submittedName>
        <fullName evidence="2">Uncharacterized protein</fullName>
    </submittedName>
</protein>
<feature type="region of interest" description="Disordered" evidence="1">
    <location>
        <begin position="33"/>
        <end position="154"/>
    </location>
</feature>
<evidence type="ECO:0000256" key="1">
    <source>
        <dbReference type="SAM" id="MobiDB-lite"/>
    </source>
</evidence>
<proteinExistence type="predicted"/>